<reference evidence="1" key="1">
    <citation type="submission" date="2012-03" db="EMBL/GenBank/DDBJ databases">
        <title>Functional metagenomics reveals considerable lignocellulase gene clusters in the gut microbiome of a wood-feeding higher termite.</title>
        <authorList>
            <person name="Liu N."/>
        </authorList>
    </citation>
    <scope>NUCLEOTIDE SEQUENCE</scope>
</reference>
<name>A0A806KMI5_9BACT</name>
<dbReference type="EMBL" id="JQ844164">
    <property type="protein sequence ID" value="AGS51558.1"/>
    <property type="molecule type" value="Genomic_DNA"/>
</dbReference>
<protein>
    <submittedName>
        <fullName evidence="1">Putative serine protease</fullName>
    </submittedName>
</protein>
<proteinExistence type="predicted"/>
<dbReference type="AlphaFoldDB" id="A0A806KMI5"/>
<keyword evidence="1" id="KW-0645">Protease</keyword>
<organism evidence="1">
    <name type="scientific">uncultured bacterium contig00004</name>
    <dbReference type="NCBI Taxonomy" id="1181496"/>
    <lineage>
        <taxon>Bacteria</taxon>
        <taxon>environmental samples</taxon>
    </lineage>
</organism>
<keyword evidence="1" id="KW-0378">Hydrolase</keyword>
<sequence length="107" mass="12611">MGAYIRFSLKKAGDKPEKLLPVSPEYKEGRQKWDTCQQYSRVFSSFNSGDWQIWLELFGRWSQKETDIKYSLVVTIEDLSGTLDIYNPIRNTGRYRSINEIRIKVPE</sequence>
<dbReference type="GO" id="GO:0006508">
    <property type="term" value="P:proteolysis"/>
    <property type="evidence" value="ECO:0007669"/>
    <property type="project" value="UniProtKB-KW"/>
</dbReference>
<accession>A0A806KMI5</accession>
<evidence type="ECO:0000313" key="1">
    <source>
        <dbReference type="EMBL" id="AGS51558.1"/>
    </source>
</evidence>
<dbReference type="GO" id="GO:0008233">
    <property type="term" value="F:peptidase activity"/>
    <property type="evidence" value="ECO:0007669"/>
    <property type="project" value="UniProtKB-KW"/>
</dbReference>